<dbReference type="AlphaFoldDB" id="A0A8S1H6W7"/>
<proteinExistence type="predicted"/>
<gene>
    <name evidence="3" type="ORF">CAUJ_LOCUS7022</name>
</gene>
<sequence length="725" mass="82344">MHSVPISTIIDLYCCLVAFPLTHACDHPRWLLYCTPSPLLDSHYIEFTAFLDDFSAVQLPIIFDDLLLEVLPIQPINLPTEKAMPRQKATRKKTKTPGSHHLASNIADKDLPLDSITESLANMQIELAPGFRNGTPRDVKTADIIRALNNLKKLEHYIETKGPDATISDLLEHLVVSNNNNNIIQLDLKQDEKIDSLELSQYNDLVSRLLQYRRSFQRACRRLRADKQRQRNAYRRFLVLLSPGITVSSKSAFKTVPSQTEEQQQIALQRKIDSSKFMKEHKQQMLDYMEQVGYLKESLQMDHMDTVTFMRKMQVGPMKIGSTNPTYAPFPGVSALSSRSNGPVSEQAVPVWCHLANMYAGNPNWLANPTQKISKKKKGDTSPEAPLYPGLKPSIFHSVEELSGGSSSSSESGVTRPVPRTANSQAILKILSEGGKKKKKRLQRRVYIFQTPTKEKCHPVFELMQSKLKENSRVHRKEFSKRCQLKCAPEVIEEERQPELHDFPDVTFEGSSTPTPTPSVRQHRRNARRRCQRVFHFKRLNLRHKMVSEAALTLGLGVKVESKEGYEALFYAITKKTKEWNVYLEEFPALHFVDMMFPQLIDVFDDHGLAISEFIRCKKSPNWMKYVKICDSTNSARSKSEQIPIPGRVQLLKPLSPAGSALLLEDSKPKFIVYQFGEDAPKFRDLDGTVLMNRAYAAEDLFDTNAPSDTSSSVCPSPEIDVVHY</sequence>
<evidence type="ECO:0000313" key="4">
    <source>
        <dbReference type="Proteomes" id="UP000835052"/>
    </source>
</evidence>
<feature type="signal peptide" evidence="2">
    <location>
        <begin position="1"/>
        <end position="24"/>
    </location>
</feature>
<feature type="compositionally biased region" description="Low complexity" evidence="1">
    <location>
        <begin position="401"/>
        <end position="414"/>
    </location>
</feature>
<dbReference type="EMBL" id="CAJGYM010000019">
    <property type="protein sequence ID" value="CAD6191103.1"/>
    <property type="molecule type" value="Genomic_DNA"/>
</dbReference>
<protein>
    <submittedName>
        <fullName evidence="3">Uncharacterized protein</fullName>
    </submittedName>
</protein>
<feature type="region of interest" description="Disordered" evidence="1">
    <location>
        <begin position="503"/>
        <end position="525"/>
    </location>
</feature>
<evidence type="ECO:0000256" key="1">
    <source>
        <dbReference type="SAM" id="MobiDB-lite"/>
    </source>
</evidence>
<reference evidence="3" key="1">
    <citation type="submission" date="2020-10" db="EMBL/GenBank/DDBJ databases">
        <authorList>
            <person name="Kikuchi T."/>
        </authorList>
    </citation>
    <scope>NUCLEOTIDE SEQUENCE</scope>
    <source>
        <strain evidence="3">NKZ352</strain>
    </source>
</reference>
<name>A0A8S1H6W7_9PELO</name>
<keyword evidence="4" id="KW-1185">Reference proteome</keyword>
<evidence type="ECO:0000313" key="3">
    <source>
        <dbReference type="EMBL" id="CAD6191103.1"/>
    </source>
</evidence>
<feature type="chain" id="PRO_5035811942" evidence="2">
    <location>
        <begin position="25"/>
        <end position="725"/>
    </location>
</feature>
<evidence type="ECO:0000256" key="2">
    <source>
        <dbReference type="SAM" id="SignalP"/>
    </source>
</evidence>
<feature type="region of interest" description="Disordered" evidence="1">
    <location>
        <begin position="370"/>
        <end position="421"/>
    </location>
</feature>
<feature type="compositionally biased region" description="Polar residues" evidence="1">
    <location>
        <begin position="509"/>
        <end position="520"/>
    </location>
</feature>
<keyword evidence="2" id="KW-0732">Signal</keyword>
<dbReference type="Proteomes" id="UP000835052">
    <property type="component" value="Unassembled WGS sequence"/>
</dbReference>
<accession>A0A8S1H6W7</accession>
<comment type="caution">
    <text evidence="3">The sequence shown here is derived from an EMBL/GenBank/DDBJ whole genome shotgun (WGS) entry which is preliminary data.</text>
</comment>
<organism evidence="3 4">
    <name type="scientific">Caenorhabditis auriculariae</name>
    <dbReference type="NCBI Taxonomy" id="2777116"/>
    <lineage>
        <taxon>Eukaryota</taxon>
        <taxon>Metazoa</taxon>
        <taxon>Ecdysozoa</taxon>
        <taxon>Nematoda</taxon>
        <taxon>Chromadorea</taxon>
        <taxon>Rhabditida</taxon>
        <taxon>Rhabditina</taxon>
        <taxon>Rhabditomorpha</taxon>
        <taxon>Rhabditoidea</taxon>
        <taxon>Rhabditidae</taxon>
        <taxon>Peloderinae</taxon>
        <taxon>Caenorhabditis</taxon>
    </lineage>
</organism>